<keyword evidence="2" id="KW-1185">Reference proteome</keyword>
<gene>
    <name evidence="1" type="ORF">PoB_004507600</name>
</gene>
<sequence length="93" mass="10478">MKIAADLTCSHTKETRVFESCIVGHVNCCLQFGLSLRMTTRDLVSSCYAVVYSLFNASQIDTPHAICHSPPAQVTRHTWHVTRIRGIYSNEHD</sequence>
<protein>
    <submittedName>
        <fullName evidence="1">Uncharacterized protein</fullName>
    </submittedName>
</protein>
<accession>A0AAV4BI55</accession>
<comment type="caution">
    <text evidence="1">The sequence shown here is derived from an EMBL/GenBank/DDBJ whole genome shotgun (WGS) entry which is preliminary data.</text>
</comment>
<reference evidence="1 2" key="1">
    <citation type="journal article" date="2021" name="Elife">
        <title>Chloroplast acquisition without the gene transfer in kleptoplastic sea slugs, Plakobranchus ocellatus.</title>
        <authorList>
            <person name="Maeda T."/>
            <person name="Takahashi S."/>
            <person name="Yoshida T."/>
            <person name="Shimamura S."/>
            <person name="Takaki Y."/>
            <person name="Nagai Y."/>
            <person name="Toyoda A."/>
            <person name="Suzuki Y."/>
            <person name="Arimoto A."/>
            <person name="Ishii H."/>
            <person name="Satoh N."/>
            <person name="Nishiyama T."/>
            <person name="Hasebe M."/>
            <person name="Maruyama T."/>
            <person name="Minagawa J."/>
            <person name="Obokata J."/>
            <person name="Shigenobu S."/>
        </authorList>
    </citation>
    <scope>NUCLEOTIDE SEQUENCE [LARGE SCALE GENOMIC DNA]</scope>
</reference>
<dbReference type="Proteomes" id="UP000735302">
    <property type="component" value="Unassembled WGS sequence"/>
</dbReference>
<evidence type="ECO:0000313" key="2">
    <source>
        <dbReference type="Proteomes" id="UP000735302"/>
    </source>
</evidence>
<organism evidence="1 2">
    <name type="scientific">Plakobranchus ocellatus</name>
    <dbReference type="NCBI Taxonomy" id="259542"/>
    <lineage>
        <taxon>Eukaryota</taxon>
        <taxon>Metazoa</taxon>
        <taxon>Spiralia</taxon>
        <taxon>Lophotrochozoa</taxon>
        <taxon>Mollusca</taxon>
        <taxon>Gastropoda</taxon>
        <taxon>Heterobranchia</taxon>
        <taxon>Euthyneura</taxon>
        <taxon>Panpulmonata</taxon>
        <taxon>Sacoglossa</taxon>
        <taxon>Placobranchoidea</taxon>
        <taxon>Plakobranchidae</taxon>
        <taxon>Plakobranchus</taxon>
    </lineage>
</organism>
<proteinExistence type="predicted"/>
<dbReference type="AlphaFoldDB" id="A0AAV4BI55"/>
<evidence type="ECO:0000313" key="1">
    <source>
        <dbReference type="EMBL" id="GFO18571.1"/>
    </source>
</evidence>
<dbReference type="EMBL" id="BLXT01004960">
    <property type="protein sequence ID" value="GFO18571.1"/>
    <property type="molecule type" value="Genomic_DNA"/>
</dbReference>
<name>A0AAV4BI55_9GAST</name>